<dbReference type="AlphaFoldDB" id="A0A0R2MN98"/>
<dbReference type="STRING" id="1293598.IV56_GL000248"/>
<feature type="domain" description="S-layer protein C-terminal" evidence="2">
    <location>
        <begin position="129"/>
        <end position="166"/>
    </location>
</feature>
<dbReference type="PATRIC" id="fig|1293598.4.peg.267"/>
<dbReference type="InterPro" id="IPR024968">
    <property type="entry name" value="SlpA_C_lactobacillus"/>
</dbReference>
<dbReference type="RefSeq" id="WP_056993380.1">
    <property type="nucleotide sequence ID" value="NZ_JQCE01000075.1"/>
</dbReference>
<proteinExistence type="predicted"/>
<evidence type="ECO:0000256" key="1">
    <source>
        <dbReference type="SAM" id="SignalP"/>
    </source>
</evidence>
<protein>
    <recommendedName>
        <fullName evidence="2">S-layer protein C-terminal domain-containing protein</fullName>
    </recommendedName>
</protein>
<sequence length="311" mass="33873">MKISQTMTKALLTAGAVLGLALGTQLSAQQVSAASGVATVYYVKGYGIALWNSPDANKKPIAGRKLMDGTSWKFSQTKVVNGVTWYKVGTNQWVSGIYFKTSAPVKNVSGVLHINYVPGYSVLLRQAPNGKPTSPAKYLKHGTNWKYTGTSVVSGKTWYRVGTNQWLAGKYAAMGYAKTNRDIAATYLQGKAFSFMPVLYNGIPVDKAMNNPKTPQNLVHDGYQYGYFKNGNTVRMTGLGNYVGVSSRSYSLDSHYLTIWGNKIPYSVNGSRVSFGTWKNSWGSATVTMKMQISSNSAADRANVDSKPIQD</sequence>
<dbReference type="EMBL" id="JQCE01000075">
    <property type="protein sequence ID" value="KRO15157.1"/>
    <property type="molecule type" value="Genomic_DNA"/>
</dbReference>
<dbReference type="Proteomes" id="UP000050969">
    <property type="component" value="Unassembled WGS sequence"/>
</dbReference>
<name>A0A0R2MN98_9LACO</name>
<accession>A0A0R2MN98</accession>
<keyword evidence="4" id="KW-1185">Reference proteome</keyword>
<evidence type="ECO:0000313" key="4">
    <source>
        <dbReference type="Proteomes" id="UP000050969"/>
    </source>
</evidence>
<gene>
    <name evidence="3" type="ORF">IV56_GL000248</name>
</gene>
<comment type="caution">
    <text evidence="3">The sequence shown here is derived from an EMBL/GenBank/DDBJ whole genome shotgun (WGS) entry which is preliminary data.</text>
</comment>
<dbReference type="Pfam" id="PF03217">
    <property type="entry name" value="SlpA"/>
    <property type="match status" value="1"/>
</dbReference>
<keyword evidence="1" id="KW-0732">Signal</keyword>
<reference evidence="3 4" key="1">
    <citation type="journal article" date="2015" name="Genome Announc.">
        <title>Expanding the biotechnology potential of lactobacilli through comparative genomics of 213 strains and associated genera.</title>
        <authorList>
            <person name="Sun Z."/>
            <person name="Harris H.M."/>
            <person name="McCann A."/>
            <person name="Guo C."/>
            <person name="Argimon S."/>
            <person name="Zhang W."/>
            <person name="Yang X."/>
            <person name="Jeffery I.B."/>
            <person name="Cooney J.C."/>
            <person name="Kagawa T.F."/>
            <person name="Liu W."/>
            <person name="Song Y."/>
            <person name="Salvetti E."/>
            <person name="Wrobel A."/>
            <person name="Rasinkangas P."/>
            <person name="Parkhill J."/>
            <person name="Rea M.C."/>
            <person name="O'Sullivan O."/>
            <person name="Ritari J."/>
            <person name="Douillard F.P."/>
            <person name="Paul Ross R."/>
            <person name="Yang R."/>
            <person name="Briner A.E."/>
            <person name="Felis G.E."/>
            <person name="de Vos W.M."/>
            <person name="Barrangou R."/>
            <person name="Klaenhammer T.R."/>
            <person name="Caufield P.W."/>
            <person name="Cui Y."/>
            <person name="Zhang H."/>
            <person name="O'Toole P.W."/>
        </authorList>
    </citation>
    <scope>NUCLEOTIDE SEQUENCE [LARGE SCALE GENOMIC DNA]</scope>
    <source>
        <strain evidence="3 4">DSM 24301</strain>
    </source>
</reference>
<feature type="chain" id="PRO_5006420626" description="S-layer protein C-terminal domain-containing protein" evidence="1">
    <location>
        <begin position="34"/>
        <end position="311"/>
    </location>
</feature>
<feature type="signal peptide" evidence="1">
    <location>
        <begin position="1"/>
        <end position="33"/>
    </location>
</feature>
<evidence type="ECO:0000259" key="2">
    <source>
        <dbReference type="Pfam" id="PF03217"/>
    </source>
</evidence>
<evidence type="ECO:0000313" key="3">
    <source>
        <dbReference type="EMBL" id="KRO15157.1"/>
    </source>
</evidence>
<organism evidence="3 4">
    <name type="scientific">Lacticaseibacillus saniviri JCM 17471 = DSM 24301</name>
    <dbReference type="NCBI Taxonomy" id="1293598"/>
    <lineage>
        <taxon>Bacteria</taxon>
        <taxon>Bacillati</taxon>
        <taxon>Bacillota</taxon>
        <taxon>Bacilli</taxon>
        <taxon>Lactobacillales</taxon>
        <taxon>Lactobacillaceae</taxon>
        <taxon>Lacticaseibacillus</taxon>
    </lineage>
</organism>